<dbReference type="InterPro" id="IPR001148">
    <property type="entry name" value="CA_dom"/>
</dbReference>
<dbReference type="InterPro" id="IPR041891">
    <property type="entry name" value="Alpha_CA_prokaryot-like"/>
</dbReference>
<evidence type="ECO:0000256" key="1">
    <source>
        <dbReference type="ARBA" id="ARBA00010718"/>
    </source>
</evidence>
<dbReference type="SUPFAM" id="SSF51069">
    <property type="entry name" value="Carbonic anhydrase"/>
    <property type="match status" value="1"/>
</dbReference>
<dbReference type="InterPro" id="IPR023561">
    <property type="entry name" value="Carbonic_anhydrase_a-class"/>
</dbReference>
<sequence>MASPEQWTEHYPTCGGSRQSPINIKTSTEADLPARALNSCRTFNLTQSDESFKGEDVFGDCSVSTNTATYDFTQFHFHSPSEHTLDGEVLDGEINFVHKKSDGSASLVVVGLFLQAGDFKTDPWMVPVLDGMDMVTPEEWQTVKLTPYADLINTKVDANRVYNYPGSLTTPACDEIVDWWVVPTPVQISSKDLERLQTNLKKLHLTDDGKNARPVQELNGRSVTSLK</sequence>
<dbReference type="GO" id="GO:0008270">
    <property type="term" value="F:zinc ion binding"/>
    <property type="evidence" value="ECO:0007669"/>
    <property type="project" value="InterPro"/>
</dbReference>
<proteinExistence type="inferred from homology"/>
<keyword evidence="5" id="KW-0456">Lyase</keyword>
<evidence type="ECO:0000256" key="2">
    <source>
        <dbReference type="ARBA" id="ARBA00012925"/>
    </source>
</evidence>
<dbReference type="Proteomes" id="UP000028582">
    <property type="component" value="Unassembled WGS sequence"/>
</dbReference>
<evidence type="ECO:0000256" key="7">
    <source>
        <dbReference type="SAM" id="MobiDB-lite"/>
    </source>
</evidence>
<dbReference type="AlphaFoldDB" id="A0A081B566"/>
<dbReference type="PANTHER" id="PTHR18952:SF265">
    <property type="entry name" value="CARBONIC ANHYDRASE"/>
    <property type="match status" value="1"/>
</dbReference>
<gene>
    <name evidence="9" type="ORF">F444_00174</name>
</gene>
<evidence type="ECO:0000313" key="9">
    <source>
        <dbReference type="EMBL" id="ETO86277.1"/>
    </source>
</evidence>
<name>A0A081B566_PHYNI</name>
<dbReference type="Gene3D" id="3.10.200.10">
    <property type="entry name" value="Alpha carbonic anhydrase"/>
    <property type="match status" value="1"/>
</dbReference>
<evidence type="ECO:0000256" key="6">
    <source>
        <dbReference type="ARBA" id="ARBA00048348"/>
    </source>
</evidence>
<evidence type="ECO:0000256" key="5">
    <source>
        <dbReference type="ARBA" id="ARBA00023239"/>
    </source>
</evidence>
<dbReference type="EMBL" id="ANJA01000048">
    <property type="protein sequence ID" value="ETO86277.1"/>
    <property type="molecule type" value="Genomic_DNA"/>
</dbReference>
<comment type="similarity">
    <text evidence="1">Belongs to the alpha-carbonic anhydrase family.</text>
</comment>
<dbReference type="GO" id="GO:0004089">
    <property type="term" value="F:carbonate dehydratase activity"/>
    <property type="evidence" value="ECO:0007669"/>
    <property type="project" value="UniProtKB-EC"/>
</dbReference>
<keyword evidence="4" id="KW-0862">Zinc</keyword>
<reference evidence="9 10" key="1">
    <citation type="submission" date="2013-11" db="EMBL/GenBank/DDBJ databases">
        <title>The Genome Sequence of Phytophthora parasitica P1976.</title>
        <authorList>
            <consortium name="The Broad Institute Genomics Platform"/>
            <person name="Russ C."/>
            <person name="Tyler B."/>
            <person name="Panabieres F."/>
            <person name="Shan W."/>
            <person name="Tripathy S."/>
            <person name="Grunwald N."/>
            <person name="Machado M."/>
            <person name="Johnson C.S."/>
            <person name="Walker B."/>
            <person name="Young S."/>
            <person name="Zeng Q."/>
            <person name="Gargeya S."/>
            <person name="Fitzgerald M."/>
            <person name="Haas B."/>
            <person name="Abouelleil A."/>
            <person name="Allen A.W."/>
            <person name="Alvarado L."/>
            <person name="Arachchi H.M."/>
            <person name="Berlin A.M."/>
            <person name="Chapman S.B."/>
            <person name="Gainer-Dewar J."/>
            <person name="Goldberg J."/>
            <person name="Griggs A."/>
            <person name="Gujja S."/>
            <person name="Hansen M."/>
            <person name="Howarth C."/>
            <person name="Imamovic A."/>
            <person name="Ireland A."/>
            <person name="Larimer J."/>
            <person name="McCowan C."/>
            <person name="Murphy C."/>
            <person name="Pearson M."/>
            <person name="Poon T.W."/>
            <person name="Priest M."/>
            <person name="Roberts A."/>
            <person name="Saif S."/>
            <person name="Shea T."/>
            <person name="Sisk P."/>
            <person name="Sykes S."/>
            <person name="Wortman J."/>
            <person name="Nusbaum C."/>
            <person name="Birren B."/>
        </authorList>
    </citation>
    <scope>NUCLEOTIDE SEQUENCE [LARGE SCALE GENOMIC DNA]</scope>
    <source>
        <strain evidence="9 10">P1976</strain>
    </source>
</reference>
<evidence type="ECO:0000256" key="3">
    <source>
        <dbReference type="ARBA" id="ARBA00022723"/>
    </source>
</evidence>
<evidence type="ECO:0000313" key="10">
    <source>
        <dbReference type="Proteomes" id="UP000028582"/>
    </source>
</evidence>
<feature type="domain" description="Alpha-carbonic anhydrase" evidence="8">
    <location>
        <begin position="1"/>
        <end position="227"/>
    </location>
</feature>
<organism evidence="9 10">
    <name type="scientific">Phytophthora nicotianae P1976</name>
    <dbReference type="NCBI Taxonomy" id="1317066"/>
    <lineage>
        <taxon>Eukaryota</taxon>
        <taxon>Sar</taxon>
        <taxon>Stramenopiles</taxon>
        <taxon>Oomycota</taxon>
        <taxon>Peronosporomycetes</taxon>
        <taxon>Peronosporales</taxon>
        <taxon>Peronosporaceae</taxon>
        <taxon>Phytophthora</taxon>
    </lineage>
</organism>
<feature type="region of interest" description="Disordered" evidence="7">
    <location>
        <begin position="1"/>
        <end position="23"/>
    </location>
</feature>
<evidence type="ECO:0000256" key="4">
    <source>
        <dbReference type="ARBA" id="ARBA00022833"/>
    </source>
</evidence>
<dbReference type="PANTHER" id="PTHR18952">
    <property type="entry name" value="CARBONIC ANHYDRASE"/>
    <property type="match status" value="1"/>
</dbReference>
<dbReference type="EC" id="4.2.1.1" evidence="2"/>
<accession>A0A081B566</accession>
<dbReference type="CDD" id="cd03124">
    <property type="entry name" value="alpha_CA_prokaryotic_like"/>
    <property type="match status" value="1"/>
</dbReference>
<dbReference type="InterPro" id="IPR036398">
    <property type="entry name" value="CA_dom_sf"/>
</dbReference>
<comment type="caution">
    <text evidence="9">The sequence shown here is derived from an EMBL/GenBank/DDBJ whole genome shotgun (WGS) entry which is preliminary data.</text>
</comment>
<evidence type="ECO:0000259" key="8">
    <source>
        <dbReference type="PROSITE" id="PS51144"/>
    </source>
</evidence>
<protein>
    <recommendedName>
        <fullName evidence="2">carbonic anhydrase</fullName>
        <ecNumber evidence="2">4.2.1.1</ecNumber>
    </recommendedName>
</protein>
<dbReference type="OrthoDB" id="429145at2759"/>
<keyword evidence="3" id="KW-0479">Metal-binding</keyword>
<dbReference type="Pfam" id="PF00194">
    <property type="entry name" value="Carb_anhydrase"/>
    <property type="match status" value="1"/>
</dbReference>
<dbReference type="SMART" id="SM01057">
    <property type="entry name" value="Carb_anhydrase"/>
    <property type="match status" value="1"/>
</dbReference>
<dbReference type="PROSITE" id="PS51144">
    <property type="entry name" value="ALPHA_CA_2"/>
    <property type="match status" value="1"/>
</dbReference>
<comment type="catalytic activity">
    <reaction evidence="6">
        <text>hydrogencarbonate + H(+) = CO2 + H2O</text>
        <dbReference type="Rhea" id="RHEA:10748"/>
        <dbReference type="ChEBI" id="CHEBI:15377"/>
        <dbReference type="ChEBI" id="CHEBI:15378"/>
        <dbReference type="ChEBI" id="CHEBI:16526"/>
        <dbReference type="ChEBI" id="CHEBI:17544"/>
        <dbReference type="EC" id="4.2.1.1"/>
    </reaction>
</comment>